<sequence>MNKPLMRITLILMIFIIGLDSAELEIAVIEKSKGMAFKLFEEQREILKRGDIIKQSENIQTGSGAYTKIRFIDNDGFIFIGGESDAILSLFLSDENSEKVFSLKKGIIYASTKNFSRIETQGAVILFDSSEVYVESSEDTLKVFCISGNAQIESAWGEAFLKANEEAVLLDELTPYKTNKPEKRITLIELESQPDLIEVELENSKMEKRNIILEVE</sequence>
<dbReference type="Proteomes" id="UP000264062">
    <property type="component" value="Unassembled WGS sequence"/>
</dbReference>
<dbReference type="AlphaFoldDB" id="A0A350HBG4"/>
<reference evidence="1 2" key="1">
    <citation type="journal article" date="2018" name="Nat. Biotechnol.">
        <title>A standardized bacterial taxonomy based on genome phylogeny substantially revises the tree of life.</title>
        <authorList>
            <person name="Parks D.H."/>
            <person name="Chuvochina M."/>
            <person name="Waite D.W."/>
            <person name="Rinke C."/>
            <person name="Skarshewski A."/>
            <person name="Chaumeil P.A."/>
            <person name="Hugenholtz P."/>
        </authorList>
    </citation>
    <scope>NUCLEOTIDE SEQUENCE [LARGE SCALE GENOMIC DNA]</scope>
    <source>
        <strain evidence="1">UBA9956</strain>
    </source>
</reference>
<evidence type="ECO:0000313" key="2">
    <source>
        <dbReference type="Proteomes" id="UP000264062"/>
    </source>
</evidence>
<evidence type="ECO:0000313" key="1">
    <source>
        <dbReference type="EMBL" id="HAV92880.1"/>
    </source>
</evidence>
<dbReference type="EMBL" id="DMZY01000199">
    <property type="protein sequence ID" value="HAV92880.1"/>
    <property type="molecule type" value="Genomic_DNA"/>
</dbReference>
<protein>
    <submittedName>
        <fullName evidence="1">Uncharacterized protein</fullName>
    </submittedName>
</protein>
<proteinExistence type="predicted"/>
<comment type="caution">
    <text evidence="1">The sequence shown here is derived from an EMBL/GenBank/DDBJ whole genome shotgun (WGS) entry which is preliminary data.</text>
</comment>
<gene>
    <name evidence="1" type="ORF">DCW38_06840</name>
</gene>
<accession>A0A350HBG4</accession>
<organism evidence="1 2">
    <name type="scientific">candidate division WOR-3 bacterium</name>
    <dbReference type="NCBI Taxonomy" id="2052148"/>
    <lineage>
        <taxon>Bacteria</taxon>
        <taxon>Bacteria division WOR-3</taxon>
    </lineage>
</organism>
<name>A0A350HBG4_UNCW3</name>